<dbReference type="AlphaFoldDB" id="A0A378U8P9"/>
<name>A0A378U8P9_MYCFO</name>
<accession>A0A378U8P9</accession>
<dbReference type="Proteomes" id="UP000255389">
    <property type="component" value="Unassembled WGS sequence"/>
</dbReference>
<reference evidence="1 2" key="1">
    <citation type="submission" date="2018-06" db="EMBL/GenBank/DDBJ databases">
        <authorList>
            <consortium name="Pathogen Informatics"/>
            <person name="Doyle S."/>
        </authorList>
    </citation>
    <scope>NUCLEOTIDE SEQUENCE [LARGE SCALE GENOMIC DNA]</scope>
    <source>
        <strain evidence="1 2">NCTC1542</strain>
    </source>
</reference>
<evidence type="ECO:0000313" key="1">
    <source>
        <dbReference type="EMBL" id="STZ73707.1"/>
    </source>
</evidence>
<proteinExistence type="predicted"/>
<dbReference type="EMBL" id="UGQY01000001">
    <property type="protein sequence ID" value="STZ73707.1"/>
    <property type="molecule type" value="Genomic_DNA"/>
</dbReference>
<evidence type="ECO:0000313" key="2">
    <source>
        <dbReference type="Proteomes" id="UP000255389"/>
    </source>
</evidence>
<sequence>MTRTDLINRLNSILACRGIEWSANRVVKAVRRYQQSASTIPLEEFLAHEILRQADQRPLLNELTYRRIAYRDDPTGEDAVRNMSKYVPLKVAAETVGVSVSSLRRYIAEGRITAHRVGPKLIRVDLVQVEAQLFGEVGGDAA</sequence>
<gene>
    <name evidence="1" type="ORF">NCTC1542_01251</name>
</gene>
<organism evidence="1 2">
    <name type="scientific">Mycolicibacterium fortuitum</name>
    <name type="common">Mycobacterium fortuitum</name>
    <dbReference type="NCBI Taxonomy" id="1766"/>
    <lineage>
        <taxon>Bacteria</taxon>
        <taxon>Bacillati</taxon>
        <taxon>Actinomycetota</taxon>
        <taxon>Actinomycetes</taxon>
        <taxon>Mycobacteriales</taxon>
        <taxon>Mycobacteriaceae</taxon>
        <taxon>Mycolicibacterium</taxon>
    </lineage>
</organism>
<protein>
    <submittedName>
        <fullName evidence="1">Gene 36 protein (Gp36), probable excisionase</fullName>
    </submittedName>
</protein>